<evidence type="ECO:0000313" key="1">
    <source>
        <dbReference type="EMBL" id="GAG21712.1"/>
    </source>
</evidence>
<proteinExistence type="predicted"/>
<dbReference type="EMBL" id="BARS01033071">
    <property type="protein sequence ID" value="GAG21712.1"/>
    <property type="molecule type" value="Genomic_DNA"/>
</dbReference>
<dbReference type="AlphaFoldDB" id="X0WES8"/>
<gene>
    <name evidence="1" type="ORF">S01H1_51255</name>
</gene>
<organism evidence="1">
    <name type="scientific">marine sediment metagenome</name>
    <dbReference type="NCBI Taxonomy" id="412755"/>
    <lineage>
        <taxon>unclassified sequences</taxon>
        <taxon>metagenomes</taxon>
        <taxon>ecological metagenomes</taxon>
    </lineage>
</organism>
<sequence>MLKIEDMVFTRGEDGNLIAQEVELELAGREDKPKVKVKPLTRGKLQEIYSKATTGTPEEKIQADSDVIKNGLVEPVLTDDQLKDLKPQYAAAIS</sequence>
<name>X0WES8_9ZZZZ</name>
<feature type="non-terminal residue" evidence="1">
    <location>
        <position position="94"/>
    </location>
</feature>
<reference evidence="1" key="1">
    <citation type="journal article" date="2014" name="Front. Microbiol.">
        <title>High frequency of phylogenetically diverse reductive dehalogenase-homologous genes in deep subseafloor sedimentary metagenomes.</title>
        <authorList>
            <person name="Kawai M."/>
            <person name="Futagami T."/>
            <person name="Toyoda A."/>
            <person name="Takaki Y."/>
            <person name="Nishi S."/>
            <person name="Hori S."/>
            <person name="Arai W."/>
            <person name="Tsubouchi T."/>
            <person name="Morono Y."/>
            <person name="Uchiyama I."/>
            <person name="Ito T."/>
            <person name="Fujiyama A."/>
            <person name="Inagaki F."/>
            <person name="Takami H."/>
        </authorList>
    </citation>
    <scope>NUCLEOTIDE SEQUENCE</scope>
    <source>
        <strain evidence="1">Expedition CK06-06</strain>
    </source>
</reference>
<protein>
    <submittedName>
        <fullName evidence="1">Uncharacterized protein</fullName>
    </submittedName>
</protein>
<accession>X0WES8</accession>
<comment type="caution">
    <text evidence="1">The sequence shown here is derived from an EMBL/GenBank/DDBJ whole genome shotgun (WGS) entry which is preliminary data.</text>
</comment>